<evidence type="ECO:0000313" key="1">
    <source>
        <dbReference type="EMBL" id="MEN2793049.1"/>
    </source>
</evidence>
<dbReference type="RefSeq" id="WP_343892298.1">
    <property type="nucleotide sequence ID" value="NZ_BAAAEH010000057.1"/>
</dbReference>
<dbReference type="EMBL" id="JBDIME010000037">
    <property type="protein sequence ID" value="MEN2793049.1"/>
    <property type="molecule type" value="Genomic_DNA"/>
</dbReference>
<proteinExistence type="predicted"/>
<evidence type="ECO:0000313" key="2">
    <source>
        <dbReference type="Proteomes" id="UP001419910"/>
    </source>
</evidence>
<dbReference type="SUPFAM" id="SSF51182">
    <property type="entry name" value="RmlC-like cupins"/>
    <property type="match status" value="1"/>
</dbReference>
<reference evidence="1 2" key="1">
    <citation type="submission" date="2024-05" db="EMBL/GenBank/DDBJ databases">
        <authorList>
            <person name="Liu Q."/>
            <person name="Xin Y.-H."/>
        </authorList>
    </citation>
    <scope>NUCLEOTIDE SEQUENCE [LARGE SCALE GENOMIC DNA]</scope>
    <source>
        <strain evidence="1 2">CGMCC 1.10181</strain>
    </source>
</reference>
<evidence type="ECO:0008006" key="3">
    <source>
        <dbReference type="Google" id="ProtNLM"/>
    </source>
</evidence>
<dbReference type="Proteomes" id="UP001419910">
    <property type="component" value="Unassembled WGS sequence"/>
</dbReference>
<sequence>MQIAIVDEIKSKDANNGMQVRDGGANRDFRVMFEEDEPDGFNFWIGRTVHNDEGDDAFVSPRHRHTFQQIKFVERGELDVTPDLYIHEGDLGYFPKGAYYGPQRRERGLTTITCQYGFNGEHQRGEYWTSRRAEALARLKARGRIEHGLFIEQDPVSGETRTRDAVDALYDERYQMVNQGASLKIPEPVYDAPVILHPGNAHYYQAAPGVELKQLGRFFDQPGPNGDVSIAIACFKGGTLDLSADRPQIAWTLGKGLKAGDRVCPSAAMVYSPRGEEGQIGGEDGLEVYLVEFPRLD</sequence>
<comment type="caution">
    <text evidence="1">The sequence shown here is derived from an EMBL/GenBank/DDBJ whole genome shotgun (WGS) entry which is preliminary data.</text>
</comment>
<keyword evidence="2" id="KW-1185">Reference proteome</keyword>
<organism evidence="1 2">
    <name type="scientific">Sphingomonas oligophenolica</name>
    <dbReference type="NCBI Taxonomy" id="301154"/>
    <lineage>
        <taxon>Bacteria</taxon>
        <taxon>Pseudomonadati</taxon>
        <taxon>Pseudomonadota</taxon>
        <taxon>Alphaproteobacteria</taxon>
        <taxon>Sphingomonadales</taxon>
        <taxon>Sphingomonadaceae</taxon>
        <taxon>Sphingomonas</taxon>
    </lineage>
</organism>
<name>A0ABU9YB83_9SPHN</name>
<dbReference type="InterPro" id="IPR011051">
    <property type="entry name" value="RmlC_Cupin_sf"/>
</dbReference>
<protein>
    <recommendedName>
        <fullName evidence="3">Cupin domain-containing protein</fullName>
    </recommendedName>
</protein>
<gene>
    <name evidence="1" type="ORF">ABC974_25720</name>
</gene>
<accession>A0ABU9YB83</accession>